<dbReference type="EMBL" id="OZ037947">
    <property type="protein sequence ID" value="CAL1707195.1"/>
    <property type="molecule type" value="Genomic_DNA"/>
</dbReference>
<evidence type="ECO:0000313" key="1">
    <source>
        <dbReference type="EMBL" id="CAL1707195.1"/>
    </source>
</evidence>
<proteinExistence type="predicted"/>
<accession>A0ABP1DH74</accession>
<gene>
    <name evidence="1" type="ORF">GFSPODELE1_LOCUS6245</name>
</gene>
<organism evidence="1 2">
    <name type="scientific">Somion occarium</name>
    <dbReference type="NCBI Taxonomy" id="3059160"/>
    <lineage>
        <taxon>Eukaryota</taxon>
        <taxon>Fungi</taxon>
        <taxon>Dikarya</taxon>
        <taxon>Basidiomycota</taxon>
        <taxon>Agaricomycotina</taxon>
        <taxon>Agaricomycetes</taxon>
        <taxon>Polyporales</taxon>
        <taxon>Cerrenaceae</taxon>
        <taxon>Somion</taxon>
    </lineage>
</organism>
<keyword evidence="2" id="KW-1185">Reference proteome</keyword>
<reference evidence="2" key="1">
    <citation type="submission" date="2024-04" db="EMBL/GenBank/DDBJ databases">
        <authorList>
            <person name="Shaw F."/>
            <person name="Minotto A."/>
        </authorList>
    </citation>
    <scope>NUCLEOTIDE SEQUENCE [LARGE SCALE GENOMIC DNA]</scope>
</reference>
<dbReference type="Proteomes" id="UP001497453">
    <property type="component" value="Chromosome 4"/>
</dbReference>
<sequence>MDDHIIRFFANQAPTSQQAIEFSELIVTGIAPANFNDALNHVRDLVTHKHIDSGSGPEVTVRHPSSLRHPLDVLILCRILSSQSGNDLSVVARLSSSKPA</sequence>
<name>A0ABP1DH74_9APHY</name>
<protein>
    <submittedName>
        <fullName evidence="1">Uncharacterized protein</fullName>
    </submittedName>
</protein>
<evidence type="ECO:0000313" key="2">
    <source>
        <dbReference type="Proteomes" id="UP001497453"/>
    </source>
</evidence>